<dbReference type="AlphaFoldDB" id="A0A951PEK9"/>
<dbReference type="EMBL" id="JAHHHV010000078">
    <property type="protein sequence ID" value="MBW4467583.1"/>
    <property type="molecule type" value="Genomic_DNA"/>
</dbReference>
<gene>
    <name evidence="1" type="ORF">KME07_19320</name>
</gene>
<comment type="caution">
    <text evidence="1">The sequence shown here is derived from an EMBL/GenBank/DDBJ whole genome shotgun (WGS) entry which is preliminary data.</text>
</comment>
<evidence type="ECO:0000313" key="2">
    <source>
        <dbReference type="Proteomes" id="UP000707356"/>
    </source>
</evidence>
<reference evidence="1" key="2">
    <citation type="journal article" date="2022" name="Microbiol. Resour. Announc.">
        <title>Metagenome Sequencing to Explore Phylogenomics of Terrestrial Cyanobacteria.</title>
        <authorList>
            <person name="Ward R.D."/>
            <person name="Stajich J.E."/>
            <person name="Johansen J.R."/>
            <person name="Huntemann M."/>
            <person name="Clum A."/>
            <person name="Foster B."/>
            <person name="Foster B."/>
            <person name="Roux S."/>
            <person name="Palaniappan K."/>
            <person name="Varghese N."/>
            <person name="Mukherjee S."/>
            <person name="Reddy T.B.K."/>
            <person name="Daum C."/>
            <person name="Copeland A."/>
            <person name="Chen I.A."/>
            <person name="Ivanova N.N."/>
            <person name="Kyrpides N.C."/>
            <person name="Shapiro N."/>
            <person name="Eloe-Fadrosh E.A."/>
            <person name="Pietrasiak N."/>
        </authorList>
    </citation>
    <scope>NUCLEOTIDE SEQUENCE</scope>
    <source>
        <strain evidence="1">GSE-TBD4-15B</strain>
    </source>
</reference>
<name>A0A951PEK9_9CYAN</name>
<sequence>MIHRLVQSAFQMGCLSVESEGLIRQVIAVRGYQAADLSALEELHQAVCAGRVKREAGDTLNIFTMPSR</sequence>
<dbReference type="Proteomes" id="UP000707356">
    <property type="component" value="Unassembled WGS sequence"/>
</dbReference>
<protein>
    <submittedName>
        <fullName evidence="1">Uncharacterized protein</fullName>
    </submittedName>
</protein>
<organism evidence="1 2">
    <name type="scientific">Pegethrix bostrychoides GSE-TBD4-15B</name>
    <dbReference type="NCBI Taxonomy" id="2839662"/>
    <lineage>
        <taxon>Bacteria</taxon>
        <taxon>Bacillati</taxon>
        <taxon>Cyanobacteriota</taxon>
        <taxon>Cyanophyceae</taxon>
        <taxon>Oculatellales</taxon>
        <taxon>Oculatellaceae</taxon>
        <taxon>Pegethrix</taxon>
    </lineage>
</organism>
<evidence type="ECO:0000313" key="1">
    <source>
        <dbReference type="EMBL" id="MBW4467583.1"/>
    </source>
</evidence>
<proteinExistence type="predicted"/>
<reference evidence="1" key="1">
    <citation type="submission" date="2021-05" db="EMBL/GenBank/DDBJ databases">
        <authorList>
            <person name="Pietrasiak N."/>
            <person name="Ward R."/>
            <person name="Stajich J.E."/>
            <person name="Kurbessoian T."/>
        </authorList>
    </citation>
    <scope>NUCLEOTIDE SEQUENCE</scope>
    <source>
        <strain evidence="1">GSE-TBD4-15B</strain>
    </source>
</reference>
<accession>A0A951PEK9</accession>